<feature type="transmembrane region" description="Helical" evidence="1">
    <location>
        <begin position="43"/>
        <end position="62"/>
    </location>
</feature>
<dbReference type="PATRIC" id="fig|69014.16.peg.1184"/>
<dbReference type="PANTHER" id="PTHR31272">
    <property type="entry name" value="CYTOCHROME C-TYPE BIOGENESIS PROTEIN HI_1454-RELATED"/>
    <property type="match status" value="1"/>
</dbReference>
<keyword evidence="1 2" id="KW-0812">Transmembrane</keyword>
<protein>
    <submittedName>
        <fullName evidence="2">Transmembrane electron transport protein</fullName>
    </submittedName>
</protein>
<sequence length="242" mass="26539">MRGEIKLLSVILVLSFGISALALYLLGIPWFIPQFYALSMSDSINPCTFVIYTMLLIALSVRKVEKKQLYIVGSAFILAVYISYYLLGVGLLYLGQYIPLWFAGFLAIAFGVYTIVTGIMEKSRIADKKGIRKKMFSTEATFMSSFFLGVVVSTTLLPCSAGSYLVYATIISHGSRALAFLLLALYNVIFVLPLVLILLTMGSISESKRFSQALVRHSRELSVVAGILLIGIGVWVLMGGSV</sequence>
<dbReference type="AlphaFoldDB" id="Q5JGG8"/>
<dbReference type="GeneID" id="78447725"/>
<dbReference type="OrthoDB" id="31576at2157"/>
<keyword evidence="1" id="KW-1133">Transmembrane helix</keyword>
<dbReference type="HOGENOM" id="CLU_102061_0_0_2"/>
<dbReference type="InParanoid" id="Q5JGG8"/>
<organism evidence="2 3">
    <name type="scientific">Thermococcus kodakarensis (strain ATCC BAA-918 / JCM 12380 / KOD1)</name>
    <name type="common">Pyrococcus kodakaraensis (strain KOD1)</name>
    <dbReference type="NCBI Taxonomy" id="69014"/>
    <lineage>
        <taxon>Archaea</taxon>
        <taxon>Methanobacteriati</taxon>
        <taxon>Methanobacteriota</taxon>
        <taxon>Thermococci</taxon>
        <taxon>Thermococcales</taxon>
        <taxon>Thermococcaceae</taxon>
        <taxon>Thermococcus</taxon>
    </lineage>
</organism>
<name>Q5JGG8_THEKO</name>
<dbReference type="EMBL" id="AP006878">
    <property type="protein sequence ID" value="BAD85398.1"/>
    <property type="molecule type" value="Genomic_DNA"/>
</dbReference>
<feature type="transmembrane region" description="Helical" evidence="1">
    <location>
        <begin position="141"/>
        <end position="166"/>
    </location>
</feature>
<dbReference type="KEGG" id="tko:TK1209"/>
<feature type="transmembrane region" description="Helical" evidence="1">
    <location>
        <begin position="178"/>
        <end position="200"/>
    </location>
</feature>
<accession>Q5JGG8</accession>
<feature type="transmembrane region" description="Helical" evidence="1">
    <location>
        <begin position="221"/>
        <end position="238"/>
    </location>
</feature>
<feature type="transmembrane region" description="Helical" evidence="1">
    <location>
        <begin position="100"/>
        <end position="120"/>
    </location>
</feature>
<feature type="transmembrane region" description="Helical" evidence="1">
    <location>
        <begin position="69"/>
        <end position="94"/>
    </location>
</feature>
<dbReference type="eggNOG" id="arCOG02406">
    <property type="taxonomic scope" value="Archaea"/>
</dbReference>
<keyword evidence="3" id="KW-1185">Reference proteome</keyword>
<gene>
    <name evidence="2" type="ordered locus">TK1209</name>
</gene>
<dbReference type="PANTHER" id="PTHR31272:SF9">
    <property type="entry name" value="BLL1027 PROTEIN"/>
    <property type="match status" value="1"/>
</dbReference>
<dbReference type="RefSeq" id="WP_011250160.1">
    <property type="nucleotide sequence ID" value="NC_006624.1"/>
</dbReference>
<proteinExistence type="predicted"/>
<dbReference type="PhylomeDB" id="Q5JGG8"/>
<dbReference type="STRING" id="69014.TK1209"/>
<keyword evidence="1" id="KW-0472">Membrane</keyword>
<evidence type="ECO:0000313" key="2">
    <source>
        <dbReference type="EMBL" id="BAD85398.1"/>
    </source>
</evidence>
<evidence type="ECO:0000256" key="1">
    <source>
        <dbReference type="SAM" id="Phobius"/>
    </source>
</evidence>
<evidence type="ECO:0000313" key="3">
    <source>
        <dbReference type="Proteomes" id="UP000000536"/>
    </source>
</evidence>
<dbReference type="EnsemblBacteria" id="BAD85398">
    <property type="protein sequence ID" value="BAD85398"/>
    <property type="gene ID" value="TK1209"/>
</dbReference>
<dbReference type="Proteomes" id="UP000000536">
    <property type="component" value="Chromosome"/>
</dbReference>
<dbReference type="InterPro" id="IPR051790">
    <property type="entry name" value="Cytochrome_c-biogenesis_DsbD"/>
</dbReference>
<reference evidence="2 3" key="1">
    <citation type="journal article" date="2005" name="Genome Res.">
        <title>Complete genome sequence of the hyperthermophilic archaeon Thermococcus kodakaraensis KOD1 and comparison with Pyrococcus genomes.</title>
        <authorList>
            <person name="Fukui T."/>
            <person name="Atomi H."/>
            <person name="Kanai T."/>
            <person name="Matsumi R."/>
            <person name="Fujiwara S."/>
            <person name="Imanaka T."/>
        </authorList>
    </citation>
    <scope>NUCLEOTIDE SEQUENCE [LARGE SCALE GENOMIC DNA]</scope>
    <source>
        <strain evidence="3">ATCC BAA-918 / JCM 12380 / KOD1</strain>
    </source>
</reference>
<feature type="transmembrane region" description="Helical" evidence="1">
    <location>
        <begin position="7"/>
        <end position="31"/>
    </location>
</feature>